<gene>
    <name evidence="1" type="ORF">CTI12_AA126780</name>
</gene>
<dbReference type="FunFam" id="1.10.8.60:FF:000030">
    <property type="entry name" value="replication factor C subunit 3"/>
    <property type="match status" value="1"/>
</dbReference>
<dbReference type="AlphaFoldDB" id="A0A2U1PPF7"/>
<evidence type="ECO:0000313" key="2">
    <source>
        <dbReference type="Proteomes" id="UP000245207"/>
    </source>
</evidence>
<dbReference type="Pfam" id="PF21960">
    <property type="entry name" value="RCF1-5-like_lid"/>
    <property type="match status" value="1"/>
</dbReference>
<organism evidence="1 2">
    <name type="scientific">Artemisia annua</name>
    <name type="common">Sweet wormwood</name>
    <dbReference type="NCBI Taxonomy" id="35608"/>
    <lineage>
        <taxon>Eukaryota</taxon>
        <taxon>Viridiplantae</taxon>
        <taxon>Streptophyta</taxon>
        <taxon>Embryophyta</taxon>
        <taxon>Tracheophyta</taxon>
        <taxon>Spermatophyta</taxon>
        <taxon>Magnoliopsida</taxon>
        <taxon>eudicotyledons</taxon>
        <taxon>Gunneridae</taxon>
        <taxon>Pentapetalae</taxon>
        <taxon>asterids</taxon>
        <taxon>campanulids</taxon>
        <taxon>Asterales</taxon>
        <taxon>Asteraceae</taxon>
        <taxon>Asteroideae</taxon>
        <taxon>Anthemideae</taxon>
        <taxon>Artemisiinae</taxon>
        <taxon>Artemisia</taxon>
    </lineage>
</organism>
<dbReference type="EMBL" id="PKPP01000897">
    <property type="protein sequence ID" value="PWA87610.1"/>
    <property type="molecule type" value="Genomic_DNA"/>
</dbReference>
<sequence>MEVLIQIARKENFELSMKFASKIATKSKHNLRKAIMALEACKSHNYPFVEDQPIAIGWEDVLIDLAAGILADPSHKRQAVFHTWKTSETSGGICSSKTDSFGKAATFHIMNHFKIPDNSDFYVTMFPLHRNSLNSSLRVLKLMSKGNYIIGMDKRLPVGTSALLKLEALACQEDVVLDHFEIAQFFNVINHTNASSRNNGFGTTPFVVIFQDTPCFIVDKRKPPHFLEFV</sequence>
<reference evidence="1 2" key="1">
    <citation type="journal article" date="2018" name="Mol. Plant">
        <title>The genome of Artemisia annua provides insight into the evolution of Asteraceae family and artemisinin biosynthesis.</title>
        <authorList>
            <person name="Shen Q."/>
            <person name="Zhang L."/>
            <person name="Liao Z."/>
            <person name="Wang S."/>
            <person name="Yan T."/>
            <person name="Shi P."/>
            <person name="Liu M."/>
            <person name="Fu X."/>
            <person name="Pan Q."/>
            <person name="Wang Y."/>
            <person name="Lv Z."/>
            <person name="Lu X."/>
            <person name="Zhang F."/>
            <person name="Jiang W."/>
            <person name="Ma Y."/>
            <person name="Chen M."/>
            <person name="Hao X."/>
            <person name="Li L."/>
            <person name="Tang Y."/>
            <person name="Lv G."/>
            <person name="Zhou Y."/>
            <person name="Sun X."/>
            <person name="Brodelius P.E."/>
            <person name="Rose J.K.C."/>
            <person name="Tang K."/>
        </authorList>
    </citation>
    <scope>NUCLEOTIDE SEQUENCE [LARGE SCALE GENOMIC DNA]</scope>
    <source>
        <strain evidence="2">cv. Huhao1</strain>
        <tissue evidence="1">Leaf</tissue>
    </source>
</reference>
<proteinExistence type="predicted"/>
<keyword evidence="2" id="KW-1185">Reference proteome</keyword>
<dbReference type="Proteomes" id="UP000245207">
    <property type="component" value="Unassembled WGS sequence"/>
</dbReference>
<comment type="caution">
    <text evidence="1">The sequence shown here is derived from an EMBL/GenBank/DDBJ whole genome shotgun (WGS) entry which is preliminary data.</text>
</comment>
<name>A0A2U1PPF7_ARTAN</name>
<dbReference type="OrthoDB" id="761538at2759"/>
<protein>
    <submittedName>
        <fullName evidence="1">Uncharacterized protein</fullName>
    </submittedName>
</protein>
<dbReference type="STRING" id="35608.A0A2U1PPF7"/>
<accession>A0A2U1PPF7</accession>
<evidence type="ECO:0000313" key="1">
    <source>
        <dbReference type="EMBL" id="PWA87610.1"/>
    </source>
</evidence>
<dbReference type="Gene3D" id="1.10.8.60">
    <property type="match status" value="1"/>
</dbReference>